<proteinExistence type="predicted"/>
<evidence type="ECO:0000313" key="2">
    <source>
        <dbReference type="EMBL" id="RLG69297.1"/>
    </source>
</evidence>
<accession>A0A497JIB1</accession>
<evidence type="ECO:0000313" key="3">
    <source>
        <dbReference type="Proteomes" id="UP000277633"/>
    </source>
</evidence>
<evidence type="ECO:0000256" key="1">
    <source>
        <dbReference type="SAM" id="Coils"/>
    </source>
</evidence>
<keyword evidence="1" id="KW-0175">Coiled coil</keyword>
<organism evidence="2 3">
    <name type="scientific">Candidatus Iainarchaeum sp</name>
    <dbReference type="NCBI Taxonomy" id="3101447"/>
    <lineage>
        <taxon>Archaea</taxon>
        <taxon>Candidatus Iainarchaeota</taxon>
        <taxon>Candidatus Iainarchaeia</taxon>
        <taxon>Candidatus Iainarchaeales</taxon>
        <taxon>Candidatus Iainarchaeaceae</taxon>
        <taxon>Candidatus Iainarchaeum</taxon>
    </lineage>
</organism>
<sequence length="308" mass="36877">MPIRRKRPWKGVKETKRAQVSKVNVDHVIEEKHRVYHTKEINVTRLPPEIREKVLESPEEITEALRKVMAEKEQPKKEKEKPKHEFADIPFPPGKVYTGKGKDVHTLYNLWSKALNNQLRMVKTSIESAQKTLKTMEDELREKRHGKYVAKTLGTLFKIWSPSEIREIAEHPIRTMSEGAIGTRWKIRRLRAELEIIARHREEWVKLYERELQLLKEAYEKYKEDPTKENAERFAKVLRKIIEMNAELQQACTAEAFTRWKHWRFFKDGFVDKQYYKRVIAYGKRLRKDPKYIPRLFAAAFAELDRRR</sequence>
<dbReference type="AlphaFoldDB" id="A0A497JIB1"/>
<gene>
    <name evidence="2" type="ORF">DRO07_02520</name>
</gene>
<feature type="coiled-coil region" evidence="1">
    <location>
        <begin position="119"/>
        <end position="146"/>
    </location>
</feature>
<dbReference type="Proteomes" id="UP000277633">
    <property type="component" value="Unassembled WGS sequence"/>
</dbReference>
<comment type="caution">
    <text evidence="2">The sequence shown here is derived from an EMBL/GenBank/DDBJ whole genome shotgun (WGS) entry which is preliminary data.</text>
</comment>
<protein>
    <submittedName>
        <fullName evidence="2">Uncharacterized protein</fullName>
    </submittedName>
</protein>
<reference evidence="2 3" key="1">
    <citation type="submission" date="2018-06" db="EMBL/GenBank/DDBJ databases">
        <title>Extensive metabolic versatility and redundancy in microbially diverse, dynamic hydrothermal sediments.</title>
        <authorList>
            <person name="Dombrowski N."/>
            <person name="Teske A."/>
            <person name="Baker B.J."/>
        </authorList>
    </citation>
    <scope>NUCLEOTIDE SEQUENCE [LARGE SCALE GENOMIC DNA]</scope>
    <source>
        <strain evidence="2">B9_G13</strain>
    </source>
</reference>
<name>A0A497JIB1_9ARCH</name>
<dbReference type="EMBL" id="QMWO01000087">
    <property type="protein sequence ID" value="RLG69297.1"/>
    <property type="molecule type" value="Genomic_DNA"/>
</dbReference>